<evidence type="ECO:0000313" key="6">
    <source>
        <dbReference type="Proteomes" id="UP000534870"/>
    </source>
</evidence>
<protein>
    <submittedName>
        <fullName evidence="5">LysR family transcriptional regulator</fullName>
    </submittedName>
</protein>
<dbReference type="Gene3D" id="3.40.190.290">
    <property type="match status" value="1"/>
</dbReference>
<dbReference type="AlphaFoldDB" id="A0A7Y7IUY8"/>
<evidence type="ECO:0000256" key="2">
    <source>
        <dbReference type="ARBA" id="ARBA00023015"/>
    </source>
</evidence>
<feature type="domain" description="LysR substrate-binding" evidence="4">
    <location>
        <begin position="2"/>
        <end position="138"/>
    </location>
</feature>
<evidence type="ECO:0000256" key="3">
    <source>
        <dbReference type="ARBA" id="ARBA00023163"/>
    </source>
</evidence>
<proteinExistence type="inferred from homology"/>
<keyword evidence="2" id="KW-0805">Transcription regulation</keyword>
<comment type="caution">
    <text evidence="5">The sequence shown here is derived from an EMBL/GenBank/DDBJ whole genome shotgun (WGS) entry which is preliminary data.</text>
</comment>
<gene>
    <name evidence="5" type="ORF">HUK84_06610</name>
</gene>
<dbReference type="Proteomes" id="UP000534870">
    <property type="component" value="Unassembled WGS sequence"/>
</dbReference>
<dbReference type="PANTHER" id="PTHR30126:SF39">
    <property type="entry name" value="HTH-TYPE TRANSCRIPTIONAL REGULATOR CYSL"/>
    <property type="match status" value="1"/>
</dbReference>
<dbReference type="InterPro" id="IPR005119">
    <property type="entry name" value="LysR_subst-bd"/>
</dbReference>
<comment type="similarity">
    <text evidence="1">Belongs to the LysR transcriptional regulatory family.</text>
</comment>
<name>A0A7Y7IUY8_9PROT</name>
<evidence type="ECO:0000256" key="1">
    <source>
        <dbReference type="ARBA" id="ARBA00009437"/>
    </source>
</evidence>
<dbReference type="GO" id="GO:0006355">
    <property type="term" value="P:regulation of DNA-templated transcription"/>
    <property type="evidence" value="ECO:0007669"/>
    <property type="project" value="TreeGrafter"/>
</dbReference>
<dbReference type="SUPFAM" id="SSF53850">
    <property type="entry name" value="Periplasmic binding protein-like II"/>
    <property type="match status" value="1"/>
</dbReference>
<sequence length="147" mass="15212">ESLTSRVVARDQLVLVVPPGHPWGETPPRTATDLAAGTWVLREAGSGTRSEFASFLLGMGLAPEALDIGLELPSNEAVRAAAEAGVGATVLSASVVAASLEAGLLRQVPFALPERRFLMIRHRARDPGRSAASFAAMLDPAGTEAGS</sequence>
<reference evidence="5 6" key="1">
    <citation type="submission" date="2020-06" db="EMBL/GenBank/DDBJ databases">
        <title>Description of novel acetic acid bacteria.</title>
        <authorList>
            <person name="Sombolestani A."/>
        </authorList>
    </citation>
    <scope>NUCLEOTIDE SEQUENCE [LARGE SCALE GENOMIC DNA]</scope>
    <source>
        <strain evidence="5 6">LMG 31431</strain>
    </source>
</reference>
<feature type="non-terminal residue" evidence="5">
    <location>
        <position position="1"/>
    </location>
</feature>
<evidence type="ECO:0000313" key="5">
    <source>
        <dbReference type="EMBL" id="NVN10820.1"/>
    </source>
</evidence>
<dbReference type="EMBL" id="JABXXP010000079">
    <property type="protein sequence ID" value="NVN10820.1"/>
    <property type="molecule type" value="Genomic_DNA"/>
</dbReference>
<dbReference type="PANTHER" id="PTHR30126">
    <property type="entry name" value="HTH-TYPE TRANSCRIPTIONAL REGULATOR"/>
    <property type="match status" value="1"/>
</dbReference>
<dbReference type="GO" id="GO:0000976">
    <property type="term" value="F:transcription cis-regulatory region binding"/>
    <property type="evidence" value="ECO:0007669"/>
    <property type="project" value="TreeGrafter"/>
</dbReference>
<keyword evidence="3" id="KW-0804">Transcription</keyword>
<dbReference type="Pfam" id="PF03466">
    <property type="entry name" value="LysR_substrate"/>
    <property type="match status" value="1"/>
</dbReference>
<accession>A0A7Y7IUY8</accession>
<dbReference type="RefSeq" id="WP_246285472.1">
    <property type="nucleotide sequence ID" value="NZ_JABXXP010000079.1"/>
</dbReference>
<evidence type="ECO:0000259" key="4">
    <source>
        <dbReference type="Pfam" id="PF03466"/>
    </source>
</evidence>
<organism evidence="5 6">
    <name type="scientific">Nguyenibacter vanlangensis</name>
    <dbReference type="NCBI Taxonomy" id="1216886"/>
    <lineage>
        <taxon>Bacteria</taxon>
        <taxon>Pseudomonadati</taxon>
        <taxon>Pseudomonadota</taxon>
        <taxon>Alphaproteobacteria</taxon>
        <taxon>Acetobacterales</taxon>
        <taxon>Acetobacteraceae</taxon>
        <taxon>Nguyenibacter</taxon>
    </lineage>
</organism>